<proteinExistence type="predicted"/>
<dbReference type="AlphaFoldDB" id="A0AAW0HYL4"/>
<evidence type="ECO:0000313" key="2">
    <source>
        <dbReference type="EMBL" id="KAK7807043.1"/>
    </source>
</evidence>
<organism evidence="2 3">
    <name type="scientific">Myodes glareolus</name>
    <name type="common">Bank vole</name>
    <name type="synonym">Clethrionomys glareolus</name>
    <dbReference type="NCBI Taxonomy" id="447135"/>
    <lineage>
        <taxon>Eukaryota</taxon>
        <taxon>Metazoa</taxon>
        <taxon>Chordata</taxon>
        <taxon>Craniata</taxon>
        <taxon>Vertebrata</taxon>
        <taxon>Euteleostomi</taxon>
        <taxon>Mammalia</taxon>
        <taxon>Eutheria</taxon>
        <taxon>Euarchontoglires</taxon>
        <taxon>Glires</taxon>
        <taxon>Rodentia</taxon>
        <taxon>Myomorpha</taxon>
        <taxon>Muroidea</taxon>
        <taxon>Cricetidae</taxon>
        <taxon>Arvicolinae</taxon>
        <taxon>Myodes</taxon>
    </lineage>
</organism>
<sequence length="64" mass="6830">MSVLQNSKEEALNNAFKGDDSTGENNIVQELTKEIILEVQRMTGNDVCCDCGAPGDLGTVATQL</sequence>
<reference evidence="2 3" key="1">
    <citation type="journal article" date="2023" name="bioRxiv">
        <title>Conserved and derived expression patterns and positive selection on dental genes reveal complex evolutionary context of ever-growing rodent molars.</title>
        <authorList>
            <person name="Calamari Z.T."/>
            <person name="Song A."/>
            <person name="Cohen E."/>
            <person name="Akter M."/>
            <person name="Roy R.D."/>
            <person name="Hallikas O."/>
            <person name="Christensen M.M."/>
            <person name="Li P."/>
            <person name="Marangoni P."/>
            <person name="Jernvall J."/>
            <person name="Klein O.D."/>
        </authorList>
    </citation>
    <scope>NUCLEOTIDE SEQUENCE [LARGE SCALE GENOMIC DNA]</scope>
    <source>
        <strain evidence="2">V071</strain>
    </source>
</reference>
<dbReference type="EMBL" id="JBBHLL010000282">
    <property type="protein sequence ID" value="KAK7807043.1"/>
    <property type="molecule type" value="Genomic_DNA"/>
</dbReference>
<comment type="caution">
    <text evidence="2">The sequence shown here is derived from an EMBL/GenBank/DDBJ whole genome shotgun (WGS) entry which is preliminary data.</text>
</comment>
<dbReference type="InterPro" id="IPR043593">
    <property type="entry name" value="ASAP"/>
</dbReference>
<evidence type="ECO:0000313" key="3">
    <source>
        <dbReference type="Proteomes" id="UP001488838"/>
    </source>
</evidence>
<keyword evidence="3" id="KW-1185">Reference proteome</keyword>
<dbReference type="PANTHER" id="PTHR45854">
    <property type="entry name" value="ASAP FAMILY MEMBER"/>
    <property type="match status" value="1"/>
</dbReference>
<accession>A0AAW0HYL4</accession>
<dbReference type="PANTHER" id="PTHR45854:SF4">
    <property type="entry name" value="ARF-GAP WITH SH3 DOMAIN, ANK REPEAT AND PH DOMAIN-CONTAINING PROTEIN 2"/>
    <property type="match status" value="1"/>
</dbReference>
<gene>
    <name evidence="2" type="ORF">U0070_011405</name>
</gene>
<feature type="region of interest" description="Disordered" evidence="1">
    <location>
        <begin position="1"/>
        <end position="24"/>
    </location>
</feature>
<name>A0AAW0HYL4_MYOGA</name>
<dbReference type="Proteomes" id="UP001488838">
    <property type="component" value="Unassembled WGS sequence"/>
</dbReference>
<evidence type="ECO:0000256" key="1">
    <source>
        <dbReference type="SAM" id="MobiDB-lite"/>
    </source>
</evidence>
<protein>
    <submittedName>
        <fullName evidence="2">Uncharacterized protein</fullName>
    </submittedName>
</protein>
<dbReference type="GO" id="GO:0005096">
    <property type="term" value="F:GTPase activator activity"/>
    <property type="evidence" value="ECO:0007669"/>
    <property type="project" value="InterPro"/>
</dbReference>